<evidence type="ECO:0000313" key="1">
    <source>
        <dbReference type="EMBL" id="TCS87046.1"/>
    </source>
</evidence>
<name>A0A4R3KRQ0_9FIRM</name>
<organism evidence="1 2">
    <name type="scientific">Keratinibaculum paraultunense</name>
    <dbReference type="NCBI Taxonomy" id="1278232"/>
    <lineage>
        <taxon>Bacteria</taxon>
        <taxon>Bacillati</taxon>
        <taxon>Bacillota</taxon>
        <taxon>Tissierellia</taxon>
        <taxon>Tissierellales</taxon>
        <taxon>Tepidimicrobiaceae</taxon>
        <taxon>Keratinibaculum</taxon>
    </lineage>
</organism>
<keyword evidence="2" id="KW-1185">Reference proteome</keyword>
<dbReference type="EMBL" id="SMAE01000012">
    <property type="protein sequence ID" value="TCS87046.1"/>
    <property type="molecule type" value="Genomic_DNA"/>
</dbReference>
<dbReference type="AlphaFoldDB" id="A0A4R3KRQ0"/>
<protein>
    <recommendedName>
        <fullName evidence="3">ABC transporter family protein</fullName>
    </recommendedName>
</protein>
<accession>A0A4R3KRQ0</accession>
<sequence length="95" mass="10962">MDKIADNIILIHDGTILFSGTKNEFINSYQKVGLYTDHLENSEFTNKVYNIEKVDEDLFTGYIAGDLEFSQEQFVSIDKCTIEEVMIMMIKNRGK</sequence>
<dbReference type="Proteomes" id="UP000294567">
    <property type="component" value="Unassembled WGS sequence"/>
</dbReference>
<evidence type="ECO:0000313" key="2">
    <source>
        <dbReference type="Proteomes" id="UP000294567"/>
    </source>
</evidence>
<comment type="caution">
    <text evidence="1">The sequence shown here is derived from an EMBL/GenBank/DDBJ whole genome shotgun (WGS) entry which is preliminary data.</text>
</comment>
<gene>
    <name evidence="1" type="ORF">EDD65_1123</name>
</gene>
<reference evidence="1 2" key="1">
    <citation type="submission" date="2019-03" db="EMBL/GenBank/DDBJ databases">
        <title>Genomic Encyclopedia of Type Strains, Phase IV (KMG-IV): sequencing the most valuable type-strain genomes for metagenomic binning, comparative biology and taxonomic classification.</title>
        <authorList>
            <person name="Goeker M."/>
        </authorList>
    </citation>
    <scope>NUCLEOTIDE SEQUENCE [LARGE SCALE GENOMIC DNA]</scope>
    <source>
        <strain evidence="1 2">DSM 26752</strain>
    </source>
</reference>
<proteinExistence type="predicted"/>
<evidence type="ECO:0008006" key="3">
    <source>
        <dbReference type="Google" id="ProtNLM"/>
    </source>
</evidence>